<dbReference type="OrthoDB" id="4739895at2"/>
<organism evidence="2 3">
    <name type="scientific">Mycobacterium kyorinense</name>
    <dbReference type="NCBI Taxonomy" id="487514"/>
    <lineage>
        <taxon>Bacteria</taxon>
        <taxon>Bacillati</taxon>
        <taxon>Actinomycetota</taxon>
        <taxon>Actinomycetes</taxon>
        <taxon>Mycobacteriales</taxon>
        <taxon>Mycobacteriaceae</taxon>
        <taxon>Mycobacterium</taxon>
    </lineage>
</organism>
<reference evidence="3" key="1">
    <citation type="submission" date="2016-06" db="EMBL/GenBank/DDBJ databases">
        <authorList>
            <person name="Sutton G."/>
            <person name="Brinkac L."/>
            <person name="Sanka R."/>
            <person name="Adams M."/>
            <person name="Lau E."/>
            <person name="Sam S."/>
            <person name="Sreng N."/>
            <person name="Him V."/>
            <person name="Kerleguer A."/>
            <person name="Cheng S."/>
        </authorList>
    </citation>
    <scope>NUCLEOTIDE SEQUENCE [LARGE SCALE GENOMIC DNA]</scope>
    <source>
        <strain evidence="3">E861</strain>
    </source>
</reference>
<dbReference type="Pfam" id="PF15599">
    <property type="entry name" value="Imm63"/>
    <property type="match status" value="1"/>
</dbReference>
<feature type="domain" description="Immunity protein 63" evidence="1">
    <location>
        <begin position="44"/>
        <end position="121"/>
    </location>
</feature>
<protein>
    <recommendedName>
        <fullName evidence="1">Immunity protein 63 domain-containing protein</fullName>
    </recommendedName>
</protein>
<sequence length="145" mass="17078">MVDDKTARLQSEINRLAAALNTEPVEVGVLLRNDDLNIFIDDGGRYHYSYWERGRPNFDRVGEIDDVLYWFAEGITFNIGCSYSAQYTAQNEKFRVLMWAKQYELLNQLDPRWAKRCVRETAGWLRRWGKDEDVELLPNIPERNS</sequence>
<evidence type="ECO:0000313" key="2">
    <source>
        <dbReference type="EMBL" id="OBI46486.1"/>
    </source>
</evidence>
<name>A0A1A2ZBK5_9MYCO</name>
<dbReference type="AlphaFoldDB" id="A0A1A2ZBK5"/>
<dbReference type="Proteomes" id="UP000093592">
    <property type="component" value="Unassembled WGS sequence"/>
</dbReference>
<dbReference type="EMBL" id="LZKJ01000106">
    <property type="protein sequence ID" value="OBI46486.1"/>
    <property type="molecule type" value="Genomic_DNA"/>
</dbReference>
<dbReference type="InterPro" id="IPR028952">
    <property type="entry name" value="Imm63"/>
</dbReference>
<accession>A0A1A2ZBK5</accession>
<comment type="caution">
    <text evidence="2">The sequence shown here is derived from an EMBL/GenBank/DDBJ whole genome shotgun (WGS) entry which is preliminary data.</text>
</comment>
<evidence type="ECO:0000259" key="1">
    <source>
        <dbReference type="Pfam" id="PF15599"/>
    </source>
</evidence>
<gene>
    <name evidence="2" type="ORF">A5707_21220</name>
</gene>
<proteinExistence type="predicted"/>
<evidence type="ECO:0000313" key="3">
    <source>
        <dbReference type="Proteomes" id="UP000093592"/>
    </source>
</evidence>